<feature type="transmembrane region" description="Helical" evidence="1">
    <location>
        <begin position="377"/>
        <end position="396"/>
    </location>
</feature>
<gene>
    <name evidence="2" type="ORF">SCNRRL3882_0101</name>
</gene>
<reference evidence="3" key="1">
    <citation type="submission" date="2017-11" db="EMBL/GenBank/DDBJ databases">
        <authorList>
            <person name="Wibberg D."/>
        </authorList>
    </citation>
    <scope>NUCLEOTIDE SEQUENCE [LARGE SCALE GENOMIC DNA]</scope>
</reference>
<keyword evidence="1" id="KW-0472">Membrane</keyword>
<dbReference type="AlphaFoldDB" id="A0A2N9AZX5"/>
<proteinExistence type="predicted"/>
<dbReference type="PANTHER" id="PTHR19879">
    <property type="entry name" value="TRANSCRIPTION INITIATION FACTOR TFIID"/>
    <property type="match status" value="1"/>
</dbReference>
<evidence type="ECO:0000313" key="3">
    <source>
        <dbReference type="Proteomes" id="UP000235464"/>
    </source>
</evidence>
<dbReference type="RefSeq" id="WP_010042594.1">
    <property type="nucleotide sequence ID" value="NZ_LT962942.1"/>
</dbReference>
<feature type="transmembrane region" description="Helical" evidence="1">
    <location>
        <begin position="261"/>
        <end position="283"/>
    </location>
</feature>
<dbReference type="InterPro" id="IPR036322">
    <property type="entry name" value="WD40_repeat_dom_sf"/>
</dbReference>
<dbReference type="EMBL" id="LT963352">
    <property type="protein sequence ID" value="SOR76618.1"/>
    <property type="molecule type" value="Genomic_DNA"/>
</dbReference>
<dbReference type="PANTHER" id="PTHR19879:SF9">
    <property type="entry name" value="TRANSCRIPTION INITIATION FACTOR TFIID SUBUNIT 5"/>
    <property type="match status" value="1"/>
</dbReference>
<organism evidence="2 3">
    <name type="scientific">Streptomyces chartreusis NRRL 3882</name>
    <dbReference type="NCBI Taxonomy" id="1079985"/>
    <lineage>
        <taxon>Bacteria</taxon>
        <taxon>Bacillati</taxon>
        <taxon>Actinomycetota</taxon>
        <taxon>Actinomycetes</taxon>
        <taxon>Kitasatosporales</taxon>
        <taxon>Streptomycetaceae</taxon>
        <taxon>Streptomyces</taxon>
    </lineage>
</organism>
<dbReference type="InterPro" id="IPR001680">
    <property type="entry name" value="WD40_rpt"/>
</dbReference>
<dbReference type="SUPFAM" id="SSF50969">
    <property type="entry name" value="YVTN repeat-like/Quinoprotein amine dehydrogenase"/>
    <property type="match status" value="1"/>
</dbReference>
<evidence type="ECO:0000256" key="1">
    <source>
        <dbReference type="SAM" id="Phobius"/>
    </source>
</evidence>
<sequence length="1103" mass="117658">MSRRPDDFLEWAALLAACAMGRIVTAPKLSAAAIADRLCRDGLWLRGCAAAAQSGDRLLDGSPLTGPPEDGPVSAALRLLRDKGSTRDHPMARAIWHAARAAALEREAIPSDRALADAGAETGATAVWCDAARQPYPSAAAPALLADVKRATFRADHPELPWKLAEELVERCLRGPRRRHESVAAKVLADGVTPEGVAVLTVDLVQDAAEEVLPDTDTMLFTTGLETLETSLAAAFSWARAQEHFPRGHGMRWRLGGPHSVAANIPAGTEVGAAAAVALARALHRRRGGLFTRAGEHPRDADPRVVVHAGIQPPARLHAVPAQPDAVHDALAAGHVLLFAPGEQDTRPVTAIPRDRVREARDVPQALRRSRRLPRRFVATACAFTVIATMFGLWYGDESRKRADRDRIATKAEELADRALQRETRTPDQALVDALTARALAPNSPGSRDALLSAVNRETSISKVIRTKATGLHSLALSHDGRYAAGIDAQRRLRVWDARSASPVTVPVELRKVNTIGFPQTDGALAVATERGVARWDPAGEGAPQWSTRTPASAVAYSADGSRLAIGGRDGTVEVQETGSTAAGRRTLLADDGRPTTLAFTPSGSTLAIGTATAVRMWDWRTTARPKHAATNLPAPARNLLYAAACKCFYALSGGRLLTLAPDTAKVEHMPVNVPYLAMLGYSSARSSLYLAAANTIAAYSADPQDLGSDSGEDTIDERASASDYFASSNSGRSQLAVSGDGEHLVTPSSSGALVFYSLAAPDRRYLYVLGAQLVESIPDSSSLLYVTGAYGHARMGVYDPTRRKGRKQLVDMGPVSGKQPSAFSPRLRMAAVASTDGLVRLRHVKAATFSFGSAIELTGPAGQRASVTLFDDPHREFYAAWAHEIRVYSLAQSTSQPQRRYSITLPDTERVVAVSAAPGRKRLFVATDQHLYALPYREGRYAWAHRVLLSSGVFMQAKALKDGGVVASTLTGALAVYRPHGDSWTELPLAGKGDSIGLIQPYGREIVVTVPSHIAVYDGRTGAQVVDMEVRRLLPTALNFDGSAVRIFEDTSSVTTFPLNEAAVLSRACALLGESAPTTAAEVWPDAPESVRGRALCGADAP</sequence>
<dbReference type="SUPFAM" id="SSF50978">
    <property type="entry name" value="WD40 repeat-like"/>
    <property type="match status" value="1"/>
</dbReference>
<accession>A0A2N9AZX5</accession>
<dbReference type="OrthoDB" id="10017717at2"/>
<dbReference type="SMART" id="SM00320">
    <property type="entry name" value="WD40"/>
    <property type="match status" value="3"/>
</dbReference>
<dbReference type="InterPro" id="IPR015943">
    <property type="entry name" value="WD40/YVTN_repeat-like_dom_sf"/>
</dbReference>
<dbReference type="InterPro" id="IPR011044">
    <property type="entry name" value="Quino_amine_DH_bsu"/>
</dbReference>
<protein>
    <recommendedName>
        <fullName evidence="4">WD domain, G-beta repeat</fullName>
    </recommendedName>
</protein>
<dbReference type="Gene3D" id="2.130.10.10">
    <property type="entry name" value="YVTN repeat-like/Quinoprotein amine dehydrogenase"/>
    <property type="match status" value="3"/>
</dbReference>
<name>A0A2N9AZX5_STRCX</name>
<keyword evidence="1" id="KW-0812">Transmembrane</keyword>
<evidence type="ECO:0008006" key="4">
    <source>
        <dbReference type="Google" id="ProtNLM"/>
    </source>
</evidence>
<keyword evidence="1" id="KW-1133">Transmembrane helix</keyword>
<dbReference type="Proteomes" id="UP000235464">
    <property type="component" value="Chromosome I"/>
</dbReference>
<evidence type="ECO:0000313" key="2">
    <source>
        <dbReference type="EMBL" id="SOR76618.1"/>
    </source>
</evidence>
<keyword evidence="3" id="KW-1185">Reference proteome</keyword>